<dbReference type="InterPro" id="IPR000182">
    <property type="entry name" value="GNAT_dom"/>
</dbReference>
<dbReference type="Proteomes" id="UP001601976">
    <property type="component" value="Unassembled WGS sequence"/>
</dbReference>
<feature type="domain" description="N-acetyltransferase" evidence="2">
    <location>
        <begin position="64"/>
        <end position="205"/>
    </location>
</feature>
<feature type="region of interest" description="Disordered" evidence="1">
    <location>
        <begin position="1"/>
        <end position="20"/>
    </location>
</feature>
<evidence type="ECO:0000259" key="2">
    <source>
        <dbReference type="PROSITE" id="PS51186"/>
    </source>
</evidence>
<dbReference type="RefSeq" id="WP_387895398.1">
    <property type="nucleotide sequence ID" value="NZ_JBIAPK010000003.1"/>
</dbReference>
<dbReference type="EC" id="2.3.1.-" evidence="3"/>
<dbReference type="InterPro" id="IPR052523">
    <property type="entry name" value="Trichothecene_AcTrans"/>
</dbReference>
<evidence type="ECO:0000256" key="1">
    <source>
        <dbReference type="SAM" id="MobiDB-lite"/>
    </source>
</evidence>
<keyword evidence="3" id="KW-0012">Acyltransferase</keyword>
<organism evidence="3 4">
    <name type="scientific">Streptomyces flavidovirens</name>
    <dbReference type="NCBI Taxonomy" id="67298"/>
    <lineage>
        <taxon>Bacteria</taxon>
        <taxon>Bacillati</taxon>
        <taxon>Actinomycetota</taxon>
        <taxon>Actinomycetes</taxon>
        <taxon>Kitasatosporales</taxon>
        <taxon>Streptomycetaceae</taxon>
        <taxon>Streptomyces</taxon>
    </lineage>
</organism>
<evidence type="ECO:0000313" key="4">
    <source>
        <dbReference type="Proteomes" id="UP001601976"/>
    </source>
</evidence>
<dbReference type="GO" id="GO:0016746">
    <property type="term" value="F:acyltransferase activity"/>
    <property type="evidence" value="ECO:0007669"/>
    <property type="project" value="UniProtKB-KW"/>
</dbReference>
<proteinExistence type="predicted"/>
<dbReference type="Gene3D" id="3.40.630.30">
    <property type="match status" value="1"/>
</dbReference>
<keyword evidence="4" id="KW-1185">Reference proteome</keyword>
<sequence length="211" mass="23474">MSLMESLRPGVRPRKATPDETGAVARTLAAAFFDDPVIGWAWTDPERRREILPDFFALWVAGCMEYGEVYTTRDLAGAALWMPPHVQEAFDDRSDEFAADVERVTSEFAPAVMELLTLLDDHHPHEPHFYLPIMGTRPEHQGHGIGAALLDTVLEQCDRKEMPAYLEATSTRNQALYARHGFHTIGELPLPGGPALHAMWRSPAGHRAPGP</sequence>
<dbReference type="InterPro" id="IPR016181">
    <property type="entry name" value="Acyl_CoA_acyltransferase"/>
</dbReference>
<dbReference type="PROSITE" id="PS51186">
    <property type="entry name" value="GNAT"/>
    <property type="match status" value="1"/>
</dbReference>
<dbReference type="EMBL" id="JBIAPK010000003">
    <property type="protein sequence ID" value="MFF3339466.1"/>
    <property type="molecule type" value="Genomic_DNA"/>
</dbReference>
<reference evidence="3 4" key="1">
    <citation type="submission" date="2024-10" db="EMBL/GenBank/DDBJ databases">
        <title>The Natural Products Discovery Center: Release of the First 8490 Sequenced Strains for Exploring Actinobacteria Biosynthetic Diversity.</title>
        <authorList>
            <person name="Kalkreuter E."/>
            <person name="Kautsar S.A."/>
            <person name="Yang D."/>
            <person name="Bader C.D."/>
            <person name="Teijaro C.N."/>
            <person name="Fluegel L."/>
            <person name="Davis C.M."/>
            <person name="Simpson J.R."/>
            <person name="Lauterbach L."/>
            <person name="Steele A.D."/>
            <person name="Gui C."/>
            <person name="Meng S."/>
            <person name="Li G."/>
            <person name="Viehrig K."/>
            <person name="Ye F."/>
            <person name="Su P."/>
            <person name="Kiefer A.F."/>
            <person name="Nichols A."/>
            <person name="Cepeda A.J."/>
            <person name="Yan W."/>
            <person name="Fan B."/>
            <person name="Jiang Y."/>
            <person name="Adhikari A."/>
            <person name="Zheng C.-J."/>
            <person name="Schuster L."/>
            <person name="Cowan T.M."/>
            <person name="Smanski M.J."/>
            <person name="Chevrette M.G."/>
            <person name="De Carvalho L.P.S."/>
            <person name="Shen B."/>
        </authorList>
    </citation>
    <scope>NUCLEOTIDE SEQUENCE [LARGE SCALE GENOMIC DNA]</scope>
    <source>
        <strain evidence="3 4">NPDC003029</strain>
    </source>
</reference>
<comment type="caution">
    <text evidence="3">The sequence shown here is derived from an EMBL/GenBank/DDBJ whole genome shotgun (WGS) entry which is preliminary data.</text>
</comment>
<keyword evidence="3" id="KW-0808">Transferase</keyword>
<dbReference type="PANTHER" id="PTHR42791:SF1">
    <property type="entry name" value="N-ACETYLTRANSFERASE DOMAIN-CONTAINING PROTEIN"/>
    <property type="match status" value="1"/>
</dbReference>
<dbReference type="SUPFAM" id="SSF55729">
    <property type="entry name" value="Acyl-CoA N-acyltransferases (Nat)"/>
    <property type="match status" value="1"/>
</dbReference>
<accession>A0ABW6RD86</accession>
<dbReference type="PANTHER" id="PTHR42791">
    <property type="entry name" value="GNAT FAMILY ACETYLTRANSFERASE"/>
    <property type="match status" value="1"/>
</dbReference>
<name>A0ABW6RD86_9ACTN</name>
<dbReference type="Pfam" id="PF13508">
    <property type="entry name" value="Acetyltransf_7"/>
    <property type="match status" value="1"/>
</dbReference>
<evidence type="ECO:0000313" key="3">
    <source>
        <dbReference type="EMBL" id="MFF3339466.1"/>
    </source>
</evidence>
<dbReference type="CDD" id="cd04301">
    <property type="entry name" value="NAT_SF"/>
    <property type="match status" value="1"/>
</dbReference>
<protein>
    <submittedName>
        <fullName evidence="3">GNAT family N-acetyltransferase</fullName>
        <ecNumber evidence="3">2.3.1.-</ecNumber>
    </submittedName>
</protein>
<gene>
    <name evidence="3" type="ORF">ACFYWW_12150</name>
</gene>